<evidence type="ECO:0000313" key="2">
    <source>
        <dbReference type="EMBL" id="CAF2029871.1"/>
    </source>
</evidence>
<dbReference type="EMBL" id="CAJOBF010006676">
    <property type="protein sequence ID" value="CAF4212668.1"/>
    <property type="molecule type" value="Genomic_DNA"/>
</dbReference>
<dbReference type="Pfam" id="PF05699">
    <property type="entry name" value="Dimer_Tnp_hAT"/>
    <property type="match status" value="1"/>
</dbReference>
<evidence type="ECO:0000313" key="5">
    <source>
        <dbReference type="Proteomes" id="UP000663856"/>
    </source>
</evidence>
<dbReference type="InterPro" id="IPR008906">
    <property type="entry name" value="HATC_C_dom"/>
</dbReference>
<name>A0A816NHJ4_9BILA</name>
<dbReference type="Proteomes" id="UP000663856">
    <property type="component" value="Unassembled WGS sequence"/>
</dbReference>
<keyword evidence="6" id="KW-1185">Reference proteome</keyword>
<evidence type="ECO:0000313" key="6">
    <source>
        <dbReference type="Proteomes" id="UP000663866"/>
    </source>
</evidence>
<dbReference type="SUPFAM" id="SSF53098">
    <property type="entry name" value="Ribonuclease H-like"/>
    <property type="match status" value="1"/>
</dbReference>
<accession>A0A816NHJ4</accession>
<dbReference type="EMBL" id="CAJOBG010005048">
    <property type="protein sequence ID" value="CAF4137298.1"/>
    <property type="molecule type" value="Genomic_DNA"/>
</dbReference>
<dbReference type="InterPro" id="IPR012337">
    <property type="entry name" value="RNaseH-like_sf"/>
</dbReference>
<evidence type="ECO:0000313" key="3">
    <source>
        <dbReference type="EMBL" id="CAF4137298.1"/>
    </source>
</evidence>
<dbReference type="GO" id="GO:0046983">
    <property type="term" value="F:protein dimerization activity"/>
    <property type="evidence" value="ECO:0007669"/>
    <property type="project" value="InterPro"/>
</dbReference>
<evidence type="ECO:0000313" key="4">
    <source>
        <dbReference type="EMBL" id="CAF4212668.1"/>
    </source>
</evidence>
<sequence length="303" mass="34395">MLKRFVEYQSVIENITILHQSVIPGLSAPAVCHLKKLTFTDEEWDHLIPTRNVLHTFNEASRLLTGRRYQTLSVGYIVSCGLYHALLQPSLTPQASIENVIRTSLLDAFTQHFDRKLSDDQKEALIISAYLDPHTFKRMTDGDRNTAEESILKQLITDTTIGKTRNIYEPGASQQRKNDPLDMFLIDCGILSHASLTTTTTTTTTTTYNTVQQRSIKEEHAFYLDRVQVGQSIQEFWSSYEMELPRLAALVRAYNIRPASSVASESLFSIAGYVQRKQRSSLASNTLRYSMVLRDRDILATLV</sequence>
<dbReference type="InterPro" id="IPR052035">
    <property type="entry name" value="ZnF_BED_domain_contain"/>
</dbReference>
<dbReference type="EMBL" id="CAJNRF010001875">
    <property type="protein sequence ID" value="CAF2029871.1"/>
    <property type="molecule type" value="Genomic_DNA"/>
</dbReference>
<dbReference type="PANTHER" id="PTHR46481:SF9">
    <property type="entry name" value="ZINC FINGER BED DOMAIN-CONTAINING PROTEIN 1-LIKE"/>
    <property type="match status" value="1"/>
</dbReference>
<dbReference type="PANTHER" id="PTHR46481">
    <property type="entry name" value="ZINC FINGER BED DOMAIN-CONTAINING PROTEIN 4"/>
    <property type="match status" value="1"/>
</dbReference>
<protein>
    <recommendedName>
        <fullName evidence="1">HAT C-terminal dimerisation domain-containing protein</fullName>
    </recommendedName>
</protein>
<proteinExistence type="predicted"/>
<dbReference type="AlphaFoldDB" id="A0A816NHJ4"/>
<reference evidence="2" key="1">
    <citation type="submission" date="2021-02" db="EMBL/GenBank/DDBJ databases">
        <authorList>
            <person name="Nowell W R."/>
        </authorList>
    </citation>
    <scope>NUCLEOTIDE SEQUENCE</scope>
</reference>
<evidence type="ECO:0000259" key="1">
    <source>
        <dbReference type="Pfam" id="PF05699"/>
    </source>
</evidence>
<gene>
    <name evidence="3" type="ORF">OVN521_LOCUS22864</name>
    <name evidence="4" type="ORF">UXM345_LOCUS28645</name>
    <name evidence="2" type="ORF">WKI299_LOCUS6466</name>
</gene>
<dbReference type="Proteomes" id="UP000663842">
    <property type="component" value="Unassembled WGS sequence"/>
</dbReference>
<feature type="domain" description="HAT C-terminal dimerisation" evidence="1">
    <location>
        <begin position="231"/>
        <end position="294"/>
    </location>
</feature>
<comment type="caution">
    <text evidence="2">The sequence shown here is derived from an EMBL/GenBank/DDBJ whole genome shotgun (WGS) entry which is preliminary data.</text>
</comment>
<organism evidence="2 5">
    <name type="scientific">Rotaria magnacalcarata</name>
    <dbReference type="NCBI Taxonomy" id="392030"/>
    <lineage>
        <taxon>Eukaryota</taxon>
        <taxon>Metazoa</taxon>
        <taxon>Spiralia</taxon>
        <taxon>Gnathifera</taxon>
        <taxon>Rotifera</taxon>
        <taxon>Eurotatoria</taxon>
        <taxon>Bdelloidea</taxon>
        <taxon>Philodinida</taxon>
        <taxon>Philodinidae</taxon>
        <taxon>Rotaria</taxon>
    </lineage>
</organism>
<dbReference type="Proteomes" id="UP000663866">
    <property type="component" value="Unassembled WGS sequence"/>
</dbReference>